<name>A0A409YHH3_9AGAR</name>
<dbReference type="AlphaFoldDB" id="A0A409YHH3"/>
<keyword evidence="3" id="KW-1185">Reference proteome</keyword>
<dbReference type="Proteomes" id="UP000284842">
    <property type="component" value="Unassembled WGS sequence"/>
</dbReference>
<sequence>MYRSTSPYRAPSPYGAPPLVDHHLQQLPSGAAQVGPGAVTYTASVGPDGRPIYQQFKAVAASYQTPKGIVNGIQWVPSEATRTLPQGVQIGSNVNPMEYTSSRHSSYMPSNDPSDRHDLTLTTKFRRYDDKARRRAAAQAKSEAEYELRQARERDSHSNPSARERRKSFSASAAAGQSSVAFPDNSNAAPYASHPSLNSYGTSPYTIVNAAALGTQPSTASSSHYRSASASYDLARQMEDLEVDSSRRDHARRTRRISGKSSSRRQSVHESTMNGHGYPQISSYHTSPNMQPATMPYGTAGSTGYPSSASYGVTGPQVYPPGHVLEGHPIAGSVGSVSKSRPSSRHGSRPPSRAPSPNRISSYDSYGQSNSTSYESYQLPAPEAFSRPIVINNSNTFAPFEPMRLVKMDELFDPHPKLSKLPPQLINHDVHPEDWNRFIVDLGRSWTGQLPVSVGRDGKPPKASTLASDLIDLWNVSYFFPRAIEMVVFKGCERRTGPKAGTFERNWPGFNENDESSSESSSDPDTSECDVPAVSSYGPTGMPQPTLADMQNARRRRWEEKRRRRKEKRARRKARARQREYSVYITYTPMRTPNGVYPNSPPSMIPPGYAPFQPPTMPVPYGKAPSHSYGGY</sequence>
<feature type="region of interest" description="Disordered" evidence="1">
    <location>
        <begin position="99"/>
        <end position="187"/>
    </location>
</feature>
<feature type="compositionally biased region" description="Low complexity" evidence="1">
    <location>
        <begin position="349"/>
        <end position="362"/>
    </location>
</feature>
<evidence type="ECO:0000313" key="2">
    <source>
        <dbReference type="EMBL" id="PPR02450.1"/>
    </source>
</evidence>
<feature type="region of interest" description="Disordered" evidence="1">
    <location>
        <begin position="241"/>
        <end position="298"/>
    </location>
</feature>
<feature type="compositionally biased region" description="Basic residues" evidence="1">
    <location>
        <begin position="249"/>
        <end position="258"/>
    </location>
</feature>
<evidence type="ECO:0000313" key="3">
    <source>
        <dbReference type="Proteomes" id="UP000284842"/>
    </source>
</evidence>
<comment type="caution">
    <text evidence="2">The sequence shown here is derived from an EMBL/GenBank/DDBJ whole genome shotgun (WGS) entry which is preliminary data.</text>
</comment>
<feature type="compositionally biased region" description="Polar residues" evidence="1">
    <location>
        <begin position="363"/>
        <end position="375"/>
    </location>
</feature>
<dbReference type="EMBL" id="NHTK01001168">
    <property type="protein sequence ID" value="PPR02450.1"/>
    <property type="molecule type" value="Genomic_DNA"/>
</dbReference>
<feature type="compositionally biased region" description="Basic and acidic residues" evidence="1">
    <location>
        <begin position="142"/>
        <end position="157"/>
    </location>
</feature>
<dbReference type="InterPro" id="IPR028018">
    <property type="entry name" value="DUF4646"/>
</dbReference>
<feature type="region of interest" description="Disordered" evidence="1">
    <location>
        <begin position="498"/>
        <end position="578"/>
    </location>
</feature>
<feature type="compositionally biased region" description="Polar residues" evidence="1">
    <location>
        <begin position="99"/>
        <end position="112"/>
    </location>
</feature>
<dbReference type="InParanoid" id="A0A409YHH3"/>
<feature type="region of interest" description="Disordered" evidence="1">
    <location>
        <begin position="320"/>
        <end position="375"/>
    </location>
</feature>
<gene>
    <name evidence="2" type="ORF">CVT24_001999</name>
</gene>
<feature type="compositionally biased region" description="Low complexity" evidence="1">
    <location>
        <begin position="169"/>
        <end position="181"/>
    </location>
</feature>
<proteinExistence type="predicted"/>
<feature type="region of interest" description="Disordered" evidence="1">
    <location>
        <begin position="611"/>
        <end position="632"/>
    </location>
</feature>
<dbReference type="Pfam" id="PF15496">
    <property type="entry name" value="DUF4646"/>
    <property type="match status" value="1"/>
</dbReference>
<accession>A0A409YHH3</accession>
<feature type="compositionally biased region" description="Basic residues" evidence="1">
    <location>
        <begin position="562"/>
        <end position="576"/>
    </location>
</feature>
<organism evidence="2 3">
    <name type="scientific">Panaeolus cyanescens</name>
    <dbReference type="NCBI Taxonomy" id="181874"/>
    <lineage>
        <taxon>Eukaryota</taxon>
        <taxon>Fungi</taxon>
        <taxon>Dikarya</taxon>
        <taxon>Basidiomycota</taxon>
        <taxon>Agaricomycotina</taxon>
        <taxon>Agaricomycetes</taxon>
        <taxon>Agaricomycetidae</taxon>
        <taxon>Agaricales</taxon>
        <taxon>Agaricineae</taxon>
        <taxon>Galeropsidaceae</taxon>
        <taxon>Panaeolus</taxon>
    </lineage>
</organism>
<dbReference type="OrthoDB" id="1719357at2759"/>
<protein>
    <submittedName>
        <fullName evidence="2">Uncharacterized protein</fullName>
    </submittedName>
</protein>
<evidence type="ECO:0000256" key="1">
    <source>
        <dbReference type="SAM" id="MobiDB-lite"/>
    </source>
</evidence>
<dbReference type="STRING" id="181874.A0A409YHH3"/>
<reference evidence="2 3" key="1">
    <citation type="journal article" date="2018" name="Evol. Lett.">
        <title>Horizontal gene cluster transfer increased hallucinogenic mushroom diversity.</title>
        <authorList>
            <person name="Reynolds H.T."/>
            <person name="Vijayakumar V."/>
            <person name="Gluck-Thaler E."/>
            <person name="Korotkin H.B."/>
            <person name="Matheny P.B."/>
            <person name="Slot J.C."/>
        </authorList>
    </citation>
    <scope>NUCLEOTIDE SEQUENCE [LARGE SCALE GENOMIC DNA]</scope>
    <source>
        <strain evidence="2 3">2629</strain>
    </source>
</reference>
<feature type="compositionally biased region" description="Polar residues" evidence="1">
    <location>
        <begin position="259"/>
        <end position="292"/>
    </location>
</feature>